<keyword evidence="2" id="KW-1185">Reference proteome</keyword>
<reference evidence="1 2" key="1">
    <citation type="journal article" date="2022" name="Hortic Res">
        <title>A haplotype resolved chromosomal level avocado genome allows analysis of novel avocado genes.</title>
        <authorList>
            <person name="Nath O."/>
            <person name="Fletcher S.J."/>
            <person name="Hayward A."/>
            <person name="Shaw L.M."/>
            <person name="Masouleh A.K."/>
            <person name="Furtado A."/>
            <person name="Henry R.J."/>
            <person name="Mitter N."/>
        </authorList>
    </citation>
    <scope>NUCLEOTIDE SEQUENCE [LARGE SCALE GENOMIC DNA]</scope>
    <source>
        <strain evidence="2">cv. Hass</strain>
    </source>
</reference>
<sequence length="115" mass="13281">MAAYTIKAMDDPRTLNKILYLRPPANIYSINDLVSLWEKKACKTLERIYVPEEQVLKNIEDAPVPKNFFLSIAHSCFVKGDQTNFEIEPSFGVEASELYPEIKYTTVDEFLNQFI</sequence>
<dbReference type="Proteomes" id="UP001234297">
    <property type="component" value="Chromosome 5"/>
</dbReference>
<accession>A0ACC2M8B8</accession>
<name>A0ACC2M8B8_PERAE</name>
<protein>
    <submittedName>
        <fullName evidence="1">Uncharacterized protein</fullName>
    </submittedName>
</protein>
<organism evidence="1 2">
    <name type="scientific">Persea americana</name>
    <name type="common">Avocado</name>
    <dbReference type="NCBI Taxonomy" id="3435"/>
    <lineage>
        <taxon>Eukaryota</taxon>
        <taxon>Viridiplantae</taxon>
        <taxon>Streptophyta</taxon>
        <taxon>Embryophyta</taxon>
        <taxon>Tracheophyta</taxon>
        <taxon>Spermatophyta</taxon>
        <taxon>Magnoliopsida</taxon>
        <taxon>Magnoliidae</taxon>
        <taxon>Laurales</taxon>
        <taxon>Lauraceae</taxon>
        <taxon>Persea</taxon>
    </lineage>
</organism>
<dbReference type="EMBL" id="CM056813">
    <property type="protein sequence ID" value="KAJ8641402.1"/>
    <property type="molecule type" value="Genomic_DNA"/>
</dbReference>
<evidence type="ECO:0000313" key="2">
    <source>
        <dbReference type="Proteomes" id="UP001234297"/>
    </source>
</evidence>
<gene>
    <name evidence="1" type="ORF">MRB53_018096</name>
</gene>
<proteinExistence type="predicted"/>
<evidence type="ECO:0000313" key="1">
    <source>
        <dbReference type="EMBL" id="KAJ8641402.1"/>
    </source>
</evidence>
<comment type="caution">
    <text evidence="1">The sequence shown here is derived from an EMBL/GenBank/DDBJ whole genome shotgun (WGS) entry which is preliminary data.</text>
</comment>